<dbReference type="PANTHER" id="PTHR36964">
    <property type="entry name" value="PROTEIN-METHIONINE-SULFOXIDE REDUCTASE HEME-BINDING SUBUNIT MSRQ"/>
    <property type="match status" value="1"/>
</dbReference>
<evidence type="ECO:0000313" key="10">
    <source>
        <dbReference type="Proteomes" id="UP000226712"/>
    </source>
</evidence>
<dbReference type="GO" id="GO:0020037">
    <property type="term" value="F:heme binding"/>
    <property type="evidence" value="ECO:0007669"/>
    <property type="project" value="TreeGrafter"/>
</dbReference>
<dbReference type="Proteomes" id="UP000226712">
    <property type="component" value="Unassembled WGS sequence"/>
</dbReference>
<feature type="transmembrane region" description="Helical" evidence="7">
    <location>
        <begin position="59"/>
        <end position="82"/>
    </location>
</feature>
<keyword evidence="5" id="KW-0408">Iron</keyword>
<dbReference type="InterPro" id="IPR022837">
    <property type="entry name" value="MsrQ-like"/>
</dbReference>
<comment type="caution">
    <text evidence="9">The sequence shown here is derived from an EMBL/GenBank/DDBJ whole genome shotgun (WGS) entry which is preliminary data.</text>
</comment>
<dbReference type="EMBL" id="NZBD01000016">
    <property type="protein sequence ID" value="MAG18419.1"/>
    <property type="molecule type" value="Genomic_DNA"/>
</dbReference>
<dbReference type="InterPro" id="IPR013130">
    <property type="entry name" value="Fe3_Rdtase_TM_dom"/>
</dbReference>
<feature type="transmembrane region" description="Helical" evidence="7">
    <location>
        <begin position="127"/>
        <end position="147"/>
    </location>
</feature>
<evidence type="ECO:0000256" key="2">
    <source>
        <dbReference type="ARBA" id="ARBA00022448"/>
    </source>
</evidence>
<feature type="transmembrane region" description="Helical" evidence="7">
    <location>
        <begin position="12"/>
        <end position="28"/>
    </location>
</feature>
<keyword evidence="6 7" id="KW-0472">Membrane</keyword>
<gene>
    <name evidence="9" type="ORF">CL944_03015</name>
</gene>
<evidence type="ECO:0000256" key="7">
    <source>
        <dbReference type="SAM" id="Phobius"/>
    </source>
</evidence>
<evidence type="ECO:0000256" key="6">
    <source>
        <dbReference type="ARBA" id="ARBA00023136"/>
    </source>
</evidence>
<dbReference type="GO" id="GO:0005886">
    <property type="term" value="C:plasma membrane"/>
    <property type="evidence" value="ECO:0007669"/>
    <property type="project" value="TreeGrafter"/>
</dbReference>
<evidence type="ECO:0000256" key="5">
    <source>
        <dbReference type="ARBA" id="ARBA00023004"/>
    </source>
</evidence>
<dbReference type="PANTHER" id="PTHR36964:SF1">
    <property type="entry name" value="PROTEIN-METHIONINE-SULFOXIDE REDUCTASE HEME-BINDING SUBUNIT MSRQ"/>
    <property type="match status" value="1"/>
</dbReference>
<evidence type="ECO:0000259" key="8">
    <source>
        <dbReference type="Pfam" id="PF01794"/>
    </source>
</evidence>
<feature type="transmembrane region" description="Helical" evidence="7">
    <location>
        <begin position="94"/>
        <end position="115"/>
    </location>
</feature>
<proteinExistence type="predicted"/>
<evidence type="ECO:0000256" key="4">
    <source>
        <dbReference type="ARBA" id="ARBA00022989"/>
    </source>
</evidence>
<dbReference type="AlphaFoldDB" id="A0A2D6LQF6"/>
<name>A0A2D6LQF6_9ARCH</name>
<sequence>MSSNKALNKSIIIILLFVFSIIAFYTGYSKQSGTLEPDMVFEVLSFSDFAHSIDELNKVAALAGIGLIALAFLSGPLSRLWPKTCAWLLPTRKYVGIGGFILAALHSIYAIIIFYDLDLNQILLENPHALAIILGIIAILIFALITFTSTKKAVKQMGYSKWKTIQTTGYVALLLAVIHFILLETKPEIGLSVRPYGLLFLAIAIIALAMKGLMILIQSPEKKSYEEHIGESKKKK</sequence>
<evidence type="ECO:0000256" key="1">
    <source>
        <dbReference type="ARBA" id="ARBA00004141"/>
    </source>
</evidence>
<feature type="transmembrane region" description="Helical" evidence="7">
    <location>
        <begin position="167"/>
        <end position="183"/>
    </location>
</feature>
<dbReference type="GO" id="GO:0016679">
    <property type="term" value="F:oxidoreductase activity, acting on diphenols and related substances as donors"/>
    <property type="evidence" value="ECO:0007669"/>
    <property type="project" value="TreeGrafter"/>
</dbReference>
<dbReference type="Pfam" id="PF01794">
    <property type="entry name" value="Ferric_reduct"/>
    <property type="match status" value="1"/>
</dbReference>
<comment type="subcellular location">
    <subcellularLocation>
        <location evidence="1">Membrane</location>
        <topology evidence="1">Multi-pass membrane protein</topology>
    </subcellularLocation>
</comment>
<evidence type="ECO:0000256" key="3">
    <source>
        <dbReference type="ARBA" id="ARBA00022692"/>
    </source>
</evidence>
<feature type="domain" description="Ferric oxidoreductase" evidence="8">
    <location>
        <begin position="63"/>
        <end position="177"/>
    </location>
</feature>
<keyword evidence="3 7" id="KW-0812">Transmembrane</keyword>
<accession>A0A2D6LQF6</accession>
<feature type="transmembrane region" description="Helical" evidence="7">
    <location>
        <begin position="195"/>
        <end position="217"/>
    </location>
</feature>
<dbReference type="GO" id="GO:0010181">
    <property type="term" value="F:FMN binding"/>
    <property type="evidence" value="ECO:0007669"/>
    <property type="project" value="TreeGrafter"/>
</dbReference>
<protein>
    <recommendedName>
        <fullName evidence="8">Ferric oxidoreductase domain-containing protein</fullName>
    </recommendedName>
</protein>
<keyword evidence="2" id="KW-0813">Transport</keyword>
<organism evidence="9 10">
    <name type="scientific">Candidatus Iainarchaeum sp</name>
    <dbReference type="NCBI Taxonomy" id="3101447"/>
    <lineage>
        <taxon>Archaea</taxon>
        <taxon>Candidatus Iainarchaeota</taxon>
        <taxon>Candidatus Iainarchaeia</taxon>
        <taxon>Candidatus Iainarchaeales</taxon>
        <taxon>Candidatus Iainarchaeaceae</taxon>
        <taxon>Candidatus Iainarchaeum</taxon>
    </lineage>
</organism>
<reference evidence="10" key="1">
    <citation type="submission" date="2017-09" db="EMBL/GenBank/DDBJ databases">
        <title>The Reconstruction of 2,631 Draft Metagenome-Assembled Genomes from the Global Oceans.</title>
        <authorList>
            <person name="Tully B.J."/>
            <person name="Graham E.D."/>
            <person name="Heidelberg J.F."/>
        </authorList>
    </citation>
    <scope>NUCLEOTIDE SEQUENCE [LARGE SCALE GENOMIC DNA]</scope>
</reference>
<keyword evidence="4 7" id="KW-1133">Transmembrane helix</keyword>
<evidence type="ECO:0000313" key="9">
    <source>
        <dbReference type="EMBL" id="MAG18419.1"/>
    </source>
</evidence>